<dbReference type="EMBL" id="JACLHY010000002">
    <property type="protein sequence ID" value="MBC8767170.1"/>
    <property type="molecule type" value="Genomic_DNA"/>
</dbReference>
<dbReference type="CDD" id="cd00093">
    <property type="entry name" value="HTH_XRE"/>
    <property type="match status" value="1"/>
</dbReference>
<keyword evidence="3" id="KW-1185">Reference proteome</keyword>
<accession>A0ABR7QJ10</accession>
<evidence type="ECO:0000313" key="3">
    <source>
        <dbReference type="Proteomes" id="UP000618952"/>
    </source>
</evidence>
<organism evidence="2 3">
    <name type="scientific">Arenibacter arenosicollis</name>
    <dbReference type="NCBI Taxonomy" id="2762274"/>
    <lineage>
        <taxon>Bacteria</taxon>
        <taxon>Pseudomonadati</taxon>
        <taxon>Bacteroidota</taxon>
        <taxon>Flavobacteriia</taxon>
        <taxon>Flavobacteriales</taxon>
        <taxon>Flavobacteriaceae</taxon>
        <taxon>Arenibacter</taxon>
    </lineage>
</organism>
<name>A0ABR7QJ10_9FLAO</name>
<gene>
    <name evidence="2" type="ORF">H4O18_04120</name>
</gene>
<reference evidence="2 3" key="1">
    <citation type="submission" date="2020-08" db="EMBL/GenBank/DDBJ databases">
        <title>Arenibacter gaetbuli sp. nov., isolated from a sand dune.</title>
        <authorList>
            <person name="Park S."/>
            <person name="Yoon J.-H."/>
        </authorList>
    </citation>
    <scope>NUCLEOTIDE SEQUENCE [LARGE SCALE GENOMIC DNA]</scope>
    <source>
        <strain evidence="2 3">BSSL-BM3</strain>
    </source>
</reference>
<dbReference type="RefSeq" id="WP_187581838.1">
    <property type="nucleotide sequence ID" value="NZ_JACLHY010000002.1"/>
</dbReference>
<dbReference type="Proteomes" id="UP000618952">
    <property type="component" value="Unassembled WGS sequence"/>
</dbReference>
<comment type="caution">
    <text evidence="2">The sequence shown here is derived from an EMBL/GenBank/DDBJ whole genome shotgun (WGS) entry which is preliminary data.</text>
</comment>
<dbReference type="SUPFAM" id="SSF47413">
    <property type="entry name" value="lambda repressor-like DNA-binding domains"/>
    <property type="match status" value="1"/>
</dbReference>
<evidence type="ECO:0000259" key="1">
    <source>
        <dbReference type="PROSITE" id="PS50943"/>
    </source>
</evidence>
<evidence type="ECO:0000313" key="2">
    <source>
        <dbReference type="EMBL" id="MBC8767170.1"/>
    </source>
</evidence>
<feature type="domain" description="HTH cro/C1-type" evidence="1">
    <location>
        <begin position="6"/>
        <end position="54"/>
    </location>
</feature>
<sequence>MSLKSIIKEIKERGLTAYEIAKETPLTEAGINKILNGNSKNPHKGTIEILEKYLFHKPNMQDPNDLYLTNKNIAEKLRDITTPELLHMLIVRFDELMDYPTFKILIEREVLKKQVENQH</sequence>
<proteinExistence type="predicted"/>
<dbReference type="InterPro" id="IPR010982">
    <property type="entry name" value="Lambda_DNA-bd_dom_sf"/>
</dbReference>
<dbReference type="PROSITE" id="PS50943">
    <property type="entry name" value="HTH_CROC1"/>
    <property type="match status" value="1"/>
</dbReference>
<dbReference type="InterPro" id="IPR001387">
    <property type="entry name" value="Cro/C1-type_HTH"/>
</dbReference>
<dbReference type="Gene3D" id="1.10.260.40">
    <property type="entry name" value="lambda repressor-like DNA-binding domains"/>
    <property type="match status" value="1"/>
</dbReference>
<protein>
    <submittedName>
        <fullName evidence="2">Helix-turn-helix transcriptional regulator</fullName>
    </submittedName>
</protein>